<evidence type="ECO:0000256" key="1">
    <source>
        <dbReference type="ARBA" id="ARBA00004514"/>
    </source>
</evidence>
<comment type="function">
    <text evidence="8">Endoglycosidase that releases N-glycans from glycoproteins by cleaving the beta-1,4-glycosidic bond in the N,N'-diacetylchitobiose core. Involved in the processing of free oligosaccharides in the cytosol.</text>
</comment>
<evidence type="ECO:0000256" key="8">
    <source>
        <dbReference type="ARBA" id="ARBA00054935"/>
    </source>
</evidence>
<dbReference type="PANTHER" id="PTHR13246:SF1">
    <property type="entry name" value="CYTOSOLIC ENDO-BETA-N-ACETYLGLUCOSAMINIDASE"/>
    <property type="match status" value="1"/>
</dbReference>
<evidence type="ECO:0000313" key="11">
    <source>
        <dbReference type="EnsemblMetazoa" id="G1410.1:cds"/>
    </source>
</evidence>
<sequence length="640" mass="72583">MYWLASAVNTIFASQDWNRLIFDMECLPLKTFEELDSWSSGDLIDCRVSTVPLADRKGRPKGIPKTLVCHDMCGGYLTDRFVQGAEDPLPFGFYHWQYIDLFIYFSHHFVTIPPVTWINAAHKHGVKCYGTFITEWDEGKVRCHKVIESEESLKKAADKLVEITKYYQFDGWLINIENVVDGDKVENLRKFVEYLTSQIHQAIPGSEVIWYDSVLNTGQLKWQDELNDKNCMFFDACDGIFLNYNWNDGKLQNSLELAGNKGRDMDVYVGIDVFGRGCLGGGGYNTVEALAAIRKFNMSAAIFAPGWVWETQGKESFIENENRFWHLLDSYLPSTEIISLPLSTTFCQGFGKKYNLLGDVVHEGSWYNLSLQERQPTCTNAQFPVVPEDQPSIMPCTEDPFSGGACLELSGNFPRVDQPLLFRLFDTSITLPHEDVIVSYTCKMVDNTNCDLFLKLEVQAEDGSNQVWILREKEISKPQPNMTVYTPTEMVKDLPNATVSTTNGWATWNYCINCTAEVDVHVKSISFGLESTNAKGRQSVKIGQLQMIPKKDLESLATRDYVEEVKIEELSEEGRCRITWQCPSEAAVSYYNVYSTANGSKTLLGRSKTNCFYTETRYKGSVSIQPVFYSTIPGKTTVVK</sequence>
<evidence type="ECO:0000256" key="5">
    <source>
        <dbReference type="ARBA" id="ARBA00022801"/>
    </source>
</evidence>
<keyword evidence="4" id="KW-0963">Cytoplasm</keyword>
<dbReference type="GO" id="GO:0033925">
    <property type="term" value="F:mannosyl-glycoprotein endo-beta-N-acetylglucosaminidase activity"/>
    <property type="evidence" value="ECO:0007669"/>
    <property type="project" value="UniProtKB-EC"/>
</dbReference>
<dbReference type="Proteomes" id="UP000005408">
    <property type="component" value="Unassembled WGS sequence"/>
</dbReference>
<dbReference type="GO" id="GO:0005829">
    <property type="term" value="C:cytosol"/>
    <property type="evidence" value="ECO:0007669"/>
    <property type="project" value="UniProtKB-SubCell"/>
</dbReference>
<dbReference type="Pfam" id="PF03644">
    <property type="entry name" value="Glyco_hydro_85"/>
    <property type="match status" value="1"/>
</dbReference>
<evidence type="ECO:0000256" key="6">
    <source>
        <dbReference type="ARBA" id="ARBA00023295"/>
    </source>
</evidence>
<dbReference type="FunFam" id="3.20.20.80:FF:000043">
    <property type="entry name" value="cytosolic endo-beta-N-acetylglucosaminidase"/>
    <property type="match status" value="1"/>
</dbReference>
<dbReference type="InterPro" id="IPR005201">
    <property type="entry name" value="TIM_ENGase"/>
</dbReference>
<evidence type="ECO:0000259" key="10">
    <source>
        <dbReference type="Pfam" id="PF03644"/>
    </source>
</evidence>
<dbReference type="Gene3D" id="2.60.120.260">
    <property type="entry name" value="Galactose-binding domain-like"/>
    <property type="match status" value="1"/>
</dbReference>
<keyword evidence="6" id="KW-0326">Glycosidase</keyword>
<dbReference type="SUPFAM" id="SSF51445">
    <property type="entry name" value="(Trans)glycosidases"/>
    <property type="match status" value="1"/>
</dbReference>
<keyword evidence="5" id="KW-0378">Hydrolase</keyword>
<dbReference type="CDD" id="cd06547">
    <property type="entry name" value="GH85_ENGase"/>
    <property type="match status" value="1"/>
</dbReference>
<evidence type="ECO:0000256" key="2">
    <source>
        <dbReference type="ARBA" id="ARBA00007849"/>
    </source>
</evidence>
<evidence type="ECO:0000256" key="7">
    <source>
        <dbReference type="ARBA" id="ARBA00034414"/>
    </source>
</evidence>
<dbReference type="Gene3D" id="3.20.20.80">
    <property type="entry name" value="Glycosidases"/>
    <property type="match status" value="1"/>
</dbReference>
<dbReference type="EC" id="3.2.1.96" evidence="3"/>
<name>A0A8W8IIC9_MAGGI</name>
<evidence type="ECO:0000256" key="9">
    <source>
        <dbReference type="ARBA" id="ARBA00072457"/>
    </source>
</evidence>
<proteinExistence type="inferred from homology"/>
<protein>
    <recommendedName>
        <fullName evidence="9">Cytosolic endo-beta-N-acetylglucosaminidase</fullName>
        <ecNumber evidence="3">3.2.1.96</ecNumber>
    </recommendedName>
</protein>
<keyword evidence="12" id="KW-1185">Reference proteome</keyword>
<comment type="subcellular location">
    <subcellularLocation>
        <location evidence="1">Cytoplasm</location>
        <location evidence="1">Cytosol</location>
    </subcellularLocation>
</comment>
<comment type="similarity">
    <text evidence="2">Belongs to the glycosyl hydrolase 85 family.</text>
</comment>
<dbReference type="InterPro" id="IPR017853">
    <property type="entry name" value="GH"/>
</dbReference>
<dbReference type="InterPro" id="IPR032979">
    <property type="entry name" value="ENGase"/>
</dbReference>
<dbReference type="EnsemblMetazoa" id="G1410.1">
    <property type="protein sequence ID" value="G1410.1:cds"/>
    <property type="gene ID" value="G1410"/>
</dbReference>
<reference evidence="11" key="1">
    <citation type="submission" date="2022-08" db="UniProtKB">
        <authorList>
            <consortium name="EnsemblMetazoa"/>
        </authorList>
    </citation>
    <scope>IDENTIFICATION</scope>
    <source>
        <strain evidence="11">05x7-T-G4-1.051#20</strain>
    </source>
</reference>
<evidence type="ECO:0000256" key="3">
    <source>
        <dbReference type="ARBA" id="ARBA00012566"/>
    </source>
</evidence>
<evidence type="ECO:0000313" key="12">
    <source>
        <dbReference type="Proteomes" id="UP000005408"/>
    </source>
</evidence>
<feature type="domain" description="Cytosolic endo-beta-N-acetylglucosaminidase TIM barrel" evidence="10">
    <location>
        <begin position="77"/>
        <end position="354"/>
    </location>
</feature>
<dbReference type="PANTHER" id="PTHR13246">
    <property type="entry name" value="ENDO BETA N-ACETYLGLUCOSAMINIDASE"/>
    <property type="match status" value="1"/>
</dbReference>
<accession>A0A8W8IIC9</accession>
<organism evidence="11 12">
    <name type="scientific">Magallana gigas</name>
    <name type="common">Pacific oyster</name>
    <name type="synonym">Crassostrea gigas</name>
    <dbReference type="NCBI Taxonomy" id="29159"/>
    <lineage>
        <taxon>Eukaryota</taxon>
        <taxon>Metazoa</taxon>
        <taxon>Spiralia</taxon>
        <taxon>Lophotrochozoa</taxon>
        <taxon>Mollusca</taxon>
        <taxon>Bivalvia</taxon>
        <taxon>Autobranchia</taxon>
        <taxon>Pteriomorphia</taxon>
        <taxon>Ostreida</taxon>
        <taxon>Ostreoidea</taxon>
        <taxon>Ostreidae</taxon>
        <taxon>Magallana</taxon>
    </lineage>
</organism>
<evidence type="ECO:0000256" key="4">
    <source>
        <dbReference type="ARBA" id="ARBA00022490"/>
    </source>
</evidence>
<comment type="catalytic activity">
    <reaction evidence="7">
        <text>an N(4)-(oligosaccharide-(1-&gt;3)-[oligosaccharide-(1-&gt;6)]-beta-D-Man-(1-&gt;4)-beta-D-GlcNAc-(1-&gt;4)-alpha-D-GlcNAc)-L-asparaginyl-[protein] + H2O = an oligosaccharide-(1-&gt;3)-[oligosaccharide-(1-&gt;6)]-beta-D-Man-(1-&gt;4)-D-GlcNAc + N(4)-(N-acetyl-beta-D-glucosaminyl)-L-asparaginyl-[protein]</text>
        <dbReference type="Rhea" id="RHEA:73067"/>
        <dbReference type="Rhea" id="RHEA-COMP:12603"/>
        <dbReference type="Rhea" id="RHEA-COMP:18176"/>
        <dbReference type="ChEBI" id="CHEBI:15377"/>
        <dbReference type="ChEBI" id="CHEBI:132248"/>
        <dbReference type="ChEBI" id="CHEBI:192714"/>
        <dbReference type="ChEBI" id="CHEBI:192715"/>
        <dbReference type="EC" id="3.2.1.96"/>
    </reaction>
</comment>
<dbReference type="AlphaFoldDB" id="A0A8W8IIC9"/>